<dbReference type="InterPro" id="IPR025538">
    <property type="entry name" value="DUF4424"/>
</dbReference>
<dbReference type="eggNOG" id="COG3693">
    <property type="taxonomic scope" value="Bacteria"/>
</dbReference>
<evidence type="ECO:0000259" key="2">
    <source>
        <dbReference type="Pfam" id="PF14415"/>
    </source>
</evidence>
<dbReference type="STRING" id="631362.Thi970DRAFT_04757"/>
<feature type="signal peptide" evidence="1">
    <location>
        <begin position="1"/>
        <end position="23"/>
    </location>
</feature>
<keyword evidence="4" id="KW-1185">Reference proteome</keyword>
<keyword evidence="1" id="KW-0732">Signal</keyword>
<dbReference type="EMBL" id="JH603170">
    <property type="protein sequence ID" value="EIC21072.1"/>
    <property type="molecule type" value="Genomic_DNA"/>
</dbReference>
<dbReference type="Pfam" id="PF14415">
    <property type="entry name" value="DUF4424"/>
    <property type="match status" value="1"/>
</dbReference>
<dbReference type="Gene3D" id="2.60.40.3680">
    <property type="match status" value="2"/>
</dbReference>
<accession>H8Z8C3</accession>
<dbReference type="Proteomes" id="UP000002964">
    <property type="component" value="Unassembled WGS sequence"/>
</dbReference>
<name>H8Z8C3_9GAMM</name>
<protein>
    <recommendedName>
        <fullName evidence="2">DUF4424 domain-containing protein</fullName>
    </recommendedName>
</protein>
<dbReference type="AlphaFoldDB" id="H8Z8C3"/>
<sequence length="337" mass="37344">MMVSALRFLVVLAAVMPPFTAVANDTSAQMAAGGLVFGKQLGISMQSEDLYISPDIVRVRYVFHNKTDKDLETIVAFPLPEAAPSSDTGGGHNFYDGVSANFLNFKTRVDGQPVVTQVEQKALALGLDRTEILKKYHVPIESYIPPTDQRSAYHGLSRLTEAQWDELAALGLLKIDSQGHPSPGWTVATVFYWNQVFPAGKDTVIEHEYQPLTGSSFDAPISRKPEDEYAARAMVRYCISGEDTKAIYELHEGKVDGKAYTAFSEELGYILKTAANWSGPINNFHLVIEAREPVDFAFACLPGLERKSQSRLEMSQDHFWAFSDLDVLFVISKPLDN</sequence>
<evidence type="ECO:0000313" key="3">
    <source>
        <dbReference type="EMBL" id="EIC21072.1"/>
    </source>
</evidence>
<organism evidence="3 4">
    <name type="scientific">Thiorhodovibrio frisius</name>
    <dbReference type="NCBI Taxonomy" id="631362"/>
    <lineage>
        <taxon>Bacteria</taxon>
        <taxon>Pseudomonadati</taxon>
        <taxon>Pseudomonadota</taxon>
        <taxon>Gammaproteobacteria</taxon>
        <taxon>Chromatiales</taxon>
        <taxon>Chromatiaceae</taxon>
        <taxon>Thiorhodovibrio</taxon>
    </lineage>
</organism>
<reference evidence="4" key="1">
    <citation type="submission" date="2011-06" db="EMBL/GenBank/DDBJ databases">
        <authorList>
            <consortium name="US DOE Joint Genome Institute (JGI-PGF)"/>
            <person name="Lucas S."/>
            <person name="Han J."/>
            <person name="Lapidus A."/>
            <person name="Cheng J.-F."/>
            <person name="Goodwin L."/>
            <person name="Pitluck S."/>
            <person name="Peters L."/>
            <person name="Land M.L."/>
            <person name="Hauser L."/>
            <person name="Vogl K."/>
            <person name="Liu Z."/>
            <person name="Overmann J."/>
            <person name="Frigaard N.-U."/>
            <person name="Bryant D.A."/>
            <person name="Woyke T.J."/>
        </authorList>
    </citation>
    <scope>NUCLEOTIDE SEQUENCE [LARGE SCALE GENOMIC DNA]</scope>
    <source>
        <strain evidence="4">970</strain>
    </source>
</reference>
<proteinExistence type="predicted"/>
<dbReference type="HOGENOM" id="CLU_821050_0_0_6"/>
<gene>
    <name evidence="3" type="ORF">Thi970DRAFT_04757</name>
</gene>
<feature type="chain" id="PRO_5003618395" description="DUF4424 domain-containing protein" evidence="1">
    <location>
        <begin position="24"/>
        <end position="337"/>
    </location>
</feature>
<reference evidence="3 4" key="2">
    <citation type="submission" date="2011-11" db="EMBL/GenBank/DDBJ databases">
        <authorList>
            <consortium name="US DOE Joint Genome Institute"/>
            <person name="Lucas S."/>
            <person name="Han J."/>
            <person name="Lapidus A."/>
            <person name="Cheng J.-F."/>
            <person name="Goodwin L."/>
            <person name="Pitluck S."/>
            <person name="Peters L."/>
            <person name="Ovchinnikova G."/>
            <person name="Zhang X."/>
            <person name="Detter J.C."/>
            <person name="Han C."/>
            <person name="Tapia R."/>
            <person name="Land M."/>
            <person name="Hauser L."/>
            <person name="Kyrpides N."/>
            <person name="Ivanova N."/>
            <person name="Pagani I."/>
            <person name="Vogl K."/>
            <person name="Liu Z."/>
            <person name="Overmann J."/>
            <person name="Frigaard N.-U."/>
            <person name="Bryant D."/>
            <person name="Woyke T."/>
        </authorList>
    </citation>
    <scope>NUCLEOTIDE SEQUENCE [LARGE SCALE GENOMIC DNA]</scope>
    <source>
        <strain evidence="3 4">970</strain>
    </source>
</reference>
<evidence type="ECO:0000313" key="4">
    <source>
        <dbReference type="Proteomes" id="UP000002964"/>
    </source>
</evidence>
<feature type="domain" description="DUF4424" evidence="2">
    <location>
        <begin position="23"/>
        <end position="328"/>
    </location>
</feature>
<evidence type="ECO:0000256" key="1">
    <source>
        <dbReference type="SAM" id="SignalP"/>
    </source>
</evidence>